<dbReference type="EC" id="2.7.4.22" evidence="11"/>
<keyword evidence="9 11" id="KW-0665">Pyrimidine biosynthesis</keyword>
<dbReference type="GO" id="GO:0005737">
    <property type="term" value="C:cytoplasm"/>
    <property type="evidence" value="ECO:0007669"/>
    <property type="project" value="UniProtKB-SubCell"/>
</dbReference>
<reference evidence="13" key="1">
    <citation type="submission" date="2023-05" db="EMBL/GenBank/DDBJ databases">
        <title>Mycoplasma phocimorsus sp. nov., isolated from Scandinavian patients with seal finger or septic arthritis after contact with seals.</title>
        <authorList>
            <person name="Skafte-Holm A."/>
            <person name="Pedersen T.R."/>
            <person name="Froelund M."/>
            <person name="Stegger M."/>
            <person name="Qvortrup K."/>
            <person name="Michaels D.L."/>
            <person name="Brown D.R."/>
            <person name="Jensen J.S."/>
        </authorList>
    </citation>
    <scope>NUCLEOTIDE SEQUENCE</scope>
    <source>
        <strain evidence="13">M5725</strain>
    </source>
</reference>
<sequence length="238" mass="26315">MKNRILLKLSGEGLANKQKRLVIDPVIVDDIAQQLKIIKKELKTQIAIVIGGGNLWRGESAAKNGMGRNRADYIGMLATIMNGKALQDGFEKHGLKCRVMSSLNMDPKVAQTYVNEKAIHSLNKGEIIIFVGGTGRPFFTTDTAATLFASEIKASKILMGKNGVDGIYSDDPKINPEAIHYEKITYDEIIKKELKVMDITATSMARDNNIKLTVFDITKKDAIINVIKNKVKHTEVTN</sequence>
<dbReference type="InterPro" id="IPR001048">
    <property type="entry name" value="Asp/Glu/Uridylate_kinase"/>
</dbReference>
<evidence type="ECO:0000313" key="13">
    <source>
        <dbReference type="EMBL" id="MDJ1645700.1"/>
    </source>
</evidence>
<dbReference type="GO" id="GO:0033862">
    <property type="term" value="F:UMP kinase activity"/>
    <property type="evidence" value="ECO:0007669"/>
    <property type="project" value="UniProtKB-EC"/>
</dbReference>
<evidence type="ECO:0000313" key="14">
    <source>
        <dbReference type="Proteomes" id="UP001224428"/>
    </source>
</evidence>
<keyword evidence="8 11" id="KW-0067">ATP-binding</keyword>
<feature type="binding site" evidence="11">
    <location>
        <position position="52"/>
    </location>
    <ligand>
        <name>UMP</name>
        <dbReference type="ChEBI" id="CHEBI:57865"/>
    </ligand>
</feature>
<comment type="catalytic activity">
    <reaction evidence="10 11">
        <text>UMP + ATP = UDP + ADP</text>
        <dbReference type="Rhea" id="RHEA:24400"/>
        <dbReference type="ChEBI" id="CHEBI:30616"/>
        <dbReference type="ChEBI" id="CHEBI:57865"/>
        <dbReference type="ChEBI" id="CHEBI:58223"/>
        <dbReference type="ChEBI" id="CHEBI:456216"/>
        <dbReference type="EC" id="2.7.4.22"/>
    </reaction>
</comment>
<feature type="binding site" evidence="11">
    <location>
        <position position="168"/>
    </location>
    <ligand>
        <name>ATP</name>
        <dbReference type="ChEBI" id="CHEBI:30616"/>
    </ligand>
</feature>
<feature type="binding site" evidence="11">
    <location>
        <begin position="134"/>
        <end position="141"/>
    </location>
    <ligand>
        <name>UMP</name>
        <dbReference type="ChEBI" id="CHEBI:57865"/>
    </ligand>
</feature>
<dbReference type="GO" id="GO:0006225">
    <property type="term" value="P:UDP biosynthetic process"/>
    <property type="evidence" value="ECO:0007669"/>
    <property type="project" value="TreeGrafter"/>
</dbReference>
<feature type="domain" description="Aspartate/glutamate/uridylate kinase" evidence="12">
    <location>
        <begin position="3"/>
        <end position="216"/>
    </location>
</feature>
<comment type="caution">
    <text evidence="11">Lacks conserved residue(s) required for the propagation of feature annotation.</text>
</comment>
<dbReference type="SUPFAM" id="SSF53633">
    <property type="entry name" value="Carbamate kinase-like"/>
    <property type="match status" value="1"/>
</dbReference>
<feature type="binding site" evidence="11">
    <location>
        <begin position="8"/>
        <end position="11"/>
    </location>
    <ligand>
        <name>ATP</name>
        <dbReference type="ChEBI" id="CHEBI:30616"/>
    </ligand>
</feature>
<comment type="pathway">
    <text evidence="2 11">Pyrimidine metabolism; CTP biosynthesis via de novo pathway; UDP from UMP (UMPK route): step 1/1.</text>
</comment>
<dbReference type="NCBIfam" id="TIGR02075">
    <property type="entry name" value="pyrH_bact"/>
    <property type="match status" value="1"/>
</dbReference>
<evidence type="ECO:0000256" key="2">
    <source>
        <dbReference type="ARBA" id="ARBA00004791"/>
    </source>
</evidence>
<dbReference type="PANTHER" id="PTHR42833">
    <property type="entry name" value="URIDYLATE KINASE"/>
    <property type="match status" value="1"/>
</dbReference>
<dbReference type="InterPro" id="IPR036393">
    <property type="entry name" value="AceGlu_kinase-like_sf"/>
</dbReference>
<comment type="caution">
    <text evidence="13">The sequence shown here is derived from an EMBL/GenBank/DDBJ whole genome shotgun (WGS) entry which is preliminary data.</text>
</comment>
<evidence type="ECO:0000256" key="5">
    <source>
        <dbReference type="ARBA" id="ARBA00022679"/>
    </source>
</evidence>
<evidence type="ECO:0000256" key="10">
    <source>
        <dbReference type="ARBA" id="ARBA00047767"/>
    </source>
</evidence>
<dbReference type="PIRSF" id="PIRSF005650">
    <property type="entry name" value="Uridylate_kin"/>
    <property type="match status" value="1"/>
</dbReference>
<feature type="binding site" evidence="11">
    <location>
        <position position="57"/>
    </location>
    <ligand>
        <name>ATP</name>
        <dbReference type="ChEBI" id="CHEBI:30616"/>
    </ligand>
</feature>
<dbReference type="InterPro" id="IPR015963">
    <property type="entry name" value="Uridylate_kinase_bac"/>
</dbReference>
<dbReference type="PANTHER" id="PTHR42833:SF4">
    <property type="entry name" value="URIDYLATE KINASE PUMPKIN, CHLOROPLASTIC"/>
    <property type="match status" value="1"/>
</dbReference>
<dbReference type="RefSeq" id="WP_283823790.1">
    <property type="nucleotide sequence ID" value="NZ_JASDAY010000024.1"/>
</dbReference>
<keyword evidence="14" id="KW-1185">Reference proteome</keyword>
<dbReference type="CDD" id="cd04254">
    <property type="entry name" value="AAK_UMPK-PyrH-Ec"/>
    <property type="match status" value="1"/>
</dbReference>
<keyword evidence="5 11" id="KW-0808">Transferase</keyword>
<feature type="binding site" evidence="11">
    <location>
        <position position="72"/>
    </location>
    <ligand>
        <name>UMP</name>
        <dbReference type="ChEBI" id="CHEBI:57865"/>
    </ligand>
</feature>
<dbReference type="HAMAP" id="MF_01220_B">
    <property type="entry name" value="PyrH_B"/>
    <property type="match status" value="1"/>
</dbReference>
<gene>
    <name evidence="11 13" type="primary">pyrH</name>
    <name evidence="13" type="ORF">QLQ80_01175</name>
</gene>
<evidence type="ECO:0000256" key="11">
    <source>
        <dbReference type="HAMAP-Rule" id="MF_01220"/>
    </source>
</evidence>
<evidence type="ECO:0000256" key="6">
    <source>
        <dbReference type="ARBA" id="ARBA00022741"/>
    </source>
</evidence>
<evidence type="ECO:0000256" key="4">
    <source>
        <dbReference type="ARBA" id="ARBA00022490"/>
    </source>
</evidence>
<dbReference type="InterPro" id="IPR011817">
    <property type="entry name" value="Uridylate_kinase"/>
</dbReference>
<accession>A0AAJ1UWU0</accession>
<dbReference type="Gene3D" id="3.40.1160.10">
    <property type="entry name" value="Acetylglutamate kinase-like"/>
    <property type="match status" value="1"/>
</dbReference>
<comment type="subunit">
    <text evidence="11">Homohexamer.</text>
</comment>
<dbReference type="FunFam" id="3.40.1160.10:FF:000001">
    <property type="entry name" value="Uridylate kinase"/>
    <property type="match status" value="1"/>
</dbReference>
<comment type="similarity">
    <text evidence="3 11">Belongs to the UMP kinase family.</text>
</comment>
<dbReference type="GO" id="GO:0005524">
    <property type="term" value="F:ATP binding"/>
    <property type="evidence" value="ECO:0007669"/>
    <property type="project" value="UniProtKB-KW"/>
</dbReference>
<feature type="binding site" evidence="11">
    <location>
        <position position="53"/>
    </location>
    <ligand>
        <name>ATP</name>
        <dbReference type="ChEBI" id="CHEBI:30616"/>
    </ligand>
</feature>
<organism evidence="13 14">
    <name type="scientific">Mycoplasma phocimorsus</name>
    <dbReference type="NCBI Taxonomy" id="3045839"/>
    <lineage>
        <taxon>Bacteria</taxon>
        <taxon>Bacillati</taxon>
        <taxon>Mycoplasmatota</taxon>
        <taxon>Mollicutes</taxon>
        <taxon>Mycoplasmataceae</taxon>
        <taxon>Mycoplasma</taxon>
    </lineage>
</organism>
<comment type="activity regulation">
    <text evidence="11">Inhibited by UTP.</text>
</comment>
<proteinExistence type="inferred from homology"/>
<keyword evidence="7 11" id="KW-0418">Kinase</keyword>
<feature type="binding site" evidence="11">
    <location>
        <position position="162"/>
    </location>
    <ligand>
        <name>ATP</name>
        <dbReference type="ChEBI" id="CHEBI:30616"/>
    </ligand>
</feature>
<comment type="function">
    <text evidence="11">Catalyzes the reversible phosphorylation of UMP to UDP.</text>
</comment>
<feature type="binding site" evidence="11">
    <location>
        <position position="171"/>
    </location>
    <ligand>
        <name>ATP</name>
        <dbReference type="ChEBI" id="CHEBI:30616"/>
    </ligand>
</feature>
<dbReference type="Proteomes" id="UP001224428">
    <property type="component" value="Unassembled WGS sequence"/>
</dbReference>
<name>A0AAJ1UWU0_9MOLU</name>
<dbReference type="EMBL" id="JASDDP010000011">
    <property type="protein sequence ID" value="MDJ1645700.1"/>
    <property type="molecule type" value="Genomic_DNA"/>
</dbReference>
<keyword evidence="4 11" id="KW-0963">Cytoplasm</keyword>
<evidence type="ECO:0000256" key="1">
    <source>
        <dbReference type="ARBA" id="ARBA00004496"/>
    </source>
</evidence>
<evidence type="ECO:0000259" key="12">
    <source>
        <dbReference type="Pfam" id="PF00696"/>
    </source>
</evidence>
<protein>
    <recommendedName>
        <fullName evidence="11">Uridylate kinase</fullName>
        <shortName evidence="11">UK</shortName>
        <ecNumber evidence="11">2.7.4.22</ecNumber>
    </recommendedName>
    <alternativeName>
        <fullName evidence="11">Uridine monophosphate kinase</fullName>
        <shortName evidence="11">UMP kinase</shortName>
        <shortName evidence="11">UMPK</shortName>
    </alternativeName>
</protein>
<comment type="subcellular location">
    <subcellularLocation>
        <location evidence="1 11">Cytoplasm</location>
    </subcellularLocation>
</comment>
<evidence type="ECO:0000256" key="7">
    <source>
        <dbReference type="ARBA" id="ARBA00022777"/>
    </source>
</evidence>
<evidence type="ECO:0000256" key="8">
    <source>
        <dbReference type="ARBA" id="ARBA00022840"/>
    </source>
</evidence>
<dbReference type="GO" id="GO:0044210">
    <property type="term" value="P:'de novo' CTP biosynthetic process"/>
    <property type="evidence" value="ECO:0007669"/>
    <property type="project" value="UniProtKB-UniRule"/>
</dbReference>
<dbReference type="AlphaFoldDB" id="A0AAJ1UWU0"/>
<evidence type="ECO:0000256" key="3">
    <source>
        <dbReference type="ARBA" id="ARBA00007614"/>
    </source>
</evidence>
<dbReference type="Pfam" id="PF00696">
    <property type="entry name" value="AA_kinase"/>
    <property type="match status" value="1"/>
</dbReference>
<evidence type="ECO:0000256" key="9">
    <source>
        <dbReference type="ARBA" id="ARBA00022975"/>
    </source>
</evidence>
<keyword evidence="6 11" id="KW-0547">Nucleotide-binding</keyword>